<dbReference type="Pfam" id="PF19580">
    <property type="entry name" value="Exo_endo_phos_3"/>
    <property type="match status" value="1"/>
</dbReference>
<accession>A0ABD5WL22</accession>
<dbReference type="RefSeq" id="WP_382209960.1">
    <property type="nucleotide sequence ID" value="NZ_JBHSZH010000005.1"/>
</dbReference>
<dbReference type="SUPFAM" id="SSF56219">
    <property type="entry name" value="DNase I-like"/>
    <property type="match status" value="1"/>
</dbReference>
<dbReference type="EMBL" id="JBHSZH010000005">
    <property type="protein sequence ID" value="MFC7081196.1"/>
    <property type="molecule type" value="Genomic_DNA"/>
</dbReference>
<name>A0ABD5WL22_9EURY</name>
<evidence type="ECO:0000259" key="2">
    <source>
        <dbReference type="Pfam" id="PF19580"/>
    </source>
</evidence>
<organism evidence="3 4">
    <name type="scientific">Halorussus caseinilyticus</name>
    <dbReference type="NCBI Taxonomy" id="3034025"/>
    <lineage>
        <taxon>Archaea</taxon>
        <taxon>Methanobacteriati</taxon>
        <taxon>Methanobacteriota</taxon>
        <taxon>Stenosarchaea group</taxon>
        <taxon>Halobacteria</taxon>
        <taxon>Halobacteriales</taxon>
        <taxon>Haladaptataceae</taxon>
        <taxon>Halorussus</taxon>
    </lineage>
</organism>
<reference evidence="3 4" key="1">
    <citation type="journal article" date="2019" name="Int. J. Syst. Evol. Microbiol.">
        <title>The Global Catalogue of Microorganisms (GCM) 10K type strain sequencing project: providing services to taxonomists for standard genome sequencing and annotation.</title>
        <authorList>
            <consortium name="The Broad Institute Genomics Platform"/>
            <consortium name="The Broad Institute Genome Sequencing Center for Infectious Disease"/>
            <person name="Wu L."/>
            <person name="Ma J."/>
        </authorList>
    </citation>
    <scope>NUCLEOTIDE SEQUENCE [LARGE SCALE GENOMIC DNA]</scope>
    <source>
        <strain evidence="3 4">DT72</strain>
    </source>
</reference>
<dbReference type="AlphaFoldDB" id="A0ABD5WL22"/>
<feature type="region of interest" description="Disordered" evidence="1">
    <location>
        <begin position="85"/>
        <end position="117"/>
    </location>
</feature>
<proteinExistence type="predicted"/>
<protein>
    <recommendedName>
        <fullName evidence="2">Endonuclease/exonuclease/phosphatase domain-containing protein</fullName>
    </recommendedName>
</protein>
<evidence type="ECO:0000256" key="1">
    <source>
        <dbReference type="SAM" id="MobiDB-lite"/>
    </source>
</evidence>
<comment type="caution">
    <text evidence="3">The sequence shown here is derived from an EMBL/GenBank/DDBJ whole genome shotgun (WGS) entry which is preliminary data.</text>
</comment>
<keyword evidence="4" id="KW-1185">Reference proteome</keyword>
<feature type="compositionally biased region" description="Polar residues" evidence="1">
    <location>
        <begin position="104"/>
        <end position="117"/>
    </location>
</feature>
<evidence type="ECO:0000313" key="4">
    <source>
        <dbReference type="Proteomes" id="UP001596407"/>
    </source>
</evidence>
<evidence type="ECO:0000313" key="3">
    <source>
        <dbReference type="EMBL" id="MFC7081196.1"/>
    </source>
</evidence>
<gene>
    <name evidence="3" type="ORF">ACFQJ6_14915</name>
</gene>
<sequence>MGEIRFAWWNLQNFFDTDDDPISKDFEYTAEEGWTEELYDAKTRNLADALSATHGGEGPELLAVCEIEKDAVLRDLLDEMGTDHMQVVTDPETRVRQEQPARGPTNSRRPATCGAST</sequence>
<dbReference type="InterPro" id="IPR005135">
    <property type="entry name" value="Endo/exonuclease/phosphatase"/>
</dbReference>
<dbReference type="InterPro" id="IPR036691">
    <property type="entry name" value="Endo/exonu/phosph_ase_sf"/>
</dbReference>
<feature type="domain" description="Endonuclease/exonuclease/phosphatase" evidence="2">
    <location>
        <begin position="7"/>
        <end position="79"/>
    </location>
</feature>
<dbReference type="Proteomes" id="UP001596407">
    <property type="component" value="Unassembled WGS sequence"/>
</dbReference>